<dbReference type="InterPro" id="IPR049522">
    <property type="entry name" value="ART-PolyVal_dom"/>
</dbReference>
<organism evidence="2 3">
    <name type="scientific">Wenzhouxiangella limi</name>
    <dbReference type="NCBI Taxonomy" id="2707351"/>
    <lineage>
        <taxon>Bacteria</taxon>
        <taxon>Pseudomonadati</taxon>
        <taxon>Pseudomonadota</taxon>
        <taxon>Gammaproteobacteria</taxon>
        <taxon>Chromatiales</taxon>
        <taxon>Wenzhouxiangellaceae</taxon>
        <taxon>Wenzhouxiangella</taxon>
    </lineage>
</organism>
<sequence>MISITAYHGTKADFVDFEDNHPSASGLAAAGSGIYFWEDIRLAEPFAGEDGRVIKAEITLRNPAVMDPEETPGQEASAAEAAEFTRRMVEAGHDGLIVEHPFSGREIVVFDLTAIRVVDPGFSLAERSVARKN</sequence>
<proteinExistence type="predicted"/>
<dbReference type="EMBL" id="JAAGSC010000044">
    <property type="protein sequence ID" value="NDY96967.1"/>
    <property type="molecule type" value="Genomic_DNA"/>
</dbReference>
<dbReference type="SUPFAM" id="SSF56399">
    <property type="entry name" value="ADP-ribosylation"/>
    <property type="match status" value="1"/>
</dbReference>
<dbReference type="AlphaFoldDB" id="A0A845V028"/>
<evidence type="ECO:0000313" key="2">
    <source>
        <dbReference type="EMBL" id="NDY96967.1"/>
    </source>
</evidence>
<reference evidence="2 3" key="1">
    <citation type="submission" date="2020-02" db="EMBL/GenBank/DDBJ databases">
        <authorList>
            <person name="Zhang X.-Y."/>
        </authorList>
    </citation>
    <scope>NUCLEOTIDE SEQUENCE [LARGE SCALE GENOMIC DNA]</scope>
    <source>
        <strain evidence="2 3">C33</strain>
    </source>
</reference>
<gene>
    <name evidence="2" type="ORF">G3I74_14645</name>
</gene>
<accession>A0A845V028</accession>
<dbReference type="RefSeq" id="WP_164212343.1">
    <property type="nucleotide sequence ID" value="NZ_JAAGSC010000044.1"/>
</dbReference>
<comment type="caution">
    <text evidence="2">The sequence shown here is derived from an EMBL/GenBank/DDBJ whole genome shotgun (WGS) entry which is preliminary data.</text>
</comment>
<dbReference type="Proteomes" id="UP000484885">
    <property type="component" value="Unassembled WGS sequence"/>
</dbReference>
<evidence type="ECO:0000259" key="1">
    <source>
        <dbReference type="Pfam" id="PF18760"/>
    </source>
</evidence>
<protein>
    <recommendedName>
        <fullName evidence="1">ART-PolyVal-like domain-containing protein</fullName>
    </recommendedName>
</protein>
<name>A0A845V028_9GAMM</name>
<feature type="domain" description="ART-PolyVal-like" evidence="1">
    <location>
        <begin position="6"/>
        <end position="112"/>
    </location>
</feature>
<keyword evidence="3" id="KW-1185">Reference proteome</keyword>
<evidence type="ECO:0000313" key="3">
    <source>
        <dbReference type="Proteomes" id="UP000484885"/>
    </source>
</evidence>
<dbReference type="Pfam" id="PF18760">
    <property type="entry name" value="ART-PolyVal"/>
    <property type="match status" value="1"/>
</dbReference>